<name>A0A9Q3JIX6_9BASI</name>
<dbReference type="EMBL" id="AVOT02075489">
    <property type="protein sequence ID" value="MBW0564210.1"/>
    <property type="molecule type" value="Genomic_DNA"/>
</dbReference>
<organism evidence="2 3">
    <name type="scientific">Austropuccinia psidii MF-1</name>
    <dbReference type="NCBI Taxonomy" id="1389203"/>
    <lineage>
        <taxon>Eukaryota</taxon>
        <taxon>Fungi</taxon>
        <taxon>Dikarya</taxon>
        <taxon>Basidiomycota</taxon>
        <taxon>Pucciniomycotina</taxon>
        <taxon>Pucciniomycetes</taxon>
        <taxon>Pucciniales</taxon>
        <taxon>Sphaerophragmiaceae</taxon>
        <taxon>Austropuccinia</taxon>
    </lineage>
</organism>
<accession>A0A9Q3JIX6</accession>
<gene>
    <name evidence="2" type="ORF">O181_103925</name>
</gene>
<evidence type="ECO:0000256" key="1">
    <source>
        <dbReference type="SAM" id="MobiDB-lite"/>
    </source>
</evidence>
<proteinExistence type="predicted"/>
<keyword evidence="3" id="KW-1185">Reference proteome</keyword>
<sequence length="114" mass="13502">MCPLYTSRTLESQVTSQRTDKNYSEPEDQEQDTFNTVVDGKPLKEIIPTLPFTIQFNRNLKSEDWKDMDQILQLHQLLKYLLQWSVDNKRFNLASHWAELGKSCQRIILKDIPF</sequence>
<feature type="compositionally biased region" description="Polar residues" evidence="1">
    <location>
        <begin position="1"/>
        <end position="17"/>
    </location>
</feature>
<reference evidence="2" key="1">
    <citation type="submission" date="2021-03" db="EMBL/GenBank/DDBJ databases">
        <title>Draft genome sequence of rust myrtle Austropuccinia psidii MF-1, a brazilian biotype.</title>
        <authorList>
            <person name="Quecine M.C."/>
            <person name="Pachon D.M.R."/>
            <person name="Bonatelli M.L."/>
            <person name="Correr F.H."/>
            <person name="Franceschini L.M."/>
            <person name="Leite T.F."/>
            <person name="Margarido G.R.A."/>
            <person name="Almeida C.A."/>
            <person name="Ferrarezi J.A."/>
            <person name="Labate C.A."/>
        </authorList>
    </citation>
    <scope>NUCLEOTIDE SEQUENCE</scope>
    <source>
        <strain evidence="2">MF-1</strain>
    </source>
</reference>
<dbReference type="AlphaFoldDB" id="A0A9Q3JIX6"/>
<comment type="caution">
    <text evidence="2">The sequence shown here is derived from an EMBL/GenBank/DDBJ whole genome shotgun (WGS) entry which is preliminary data.</text>
</comment>
<evidence type="ECO:0000313" key="2">
    <source>
        <dbReference type="EMBL" id="MBW0564210.1"/>
    </source>
</evidence>
<evidence type="ECO:0000313" key="3">
    <source>
        <dbReference type="Proteomes" id="UP000765509"/>
    </source>
</evidence>
<dbReference type="Proteomes" id="UP000765509">
    <property type="component" value="Unassembled WGS sequence"/>
</dbReference>
<protein>
    <submittedName>
        <fullName evidence="2">Uncharacterized protein</fullName>
    </submittedName>
</protein>
<feature type="region of interest" description="Disordered" evidence="1">
    <location>
        <begin position="1"/>
        <end position="35"/>
    </location>
</feature>